<dbReference type="InterPro" id="IPR042233">
    <property type="entry name" value="Cell_div_ZapA_N"/>
</dbReference>
<evidence type="ECO:0000256" key="1">
    <source>
        <dbReference type="ARBA" id="ARBA00004496"/>
    </source>
</evidence>
<dbReference type="AlphaFoldDB" id="A0A0F9W910"/>
<proteinExistence type="predicted"/>
<evidence type="ECO:0000256" key="5">
    <source>
        <dbReference type="ARBA" id="ARBA00023210"/>
    </source>
</evidence>
<comment type="subcellular location">
    <subcellularLocation>
        <location evidence="1">Cytoplasm</location>
    </subcellularLocation>
</comment>
<dbReference type="GO" id="GO:0043093">
    <property type="term" value="P:FtsZ-dependent cytokinesis"/>
    <property type="evidence" value="ECO:0007669"/>
    <property type="project" value="TreeGrafter"/>
</dbReference>
<evidence type="ECO:0000256" key="6">
    <source>
        <dbReference type="ARBA" id="ARBA00023306"/>
    </source>
</evidence>
<gene>
    <name evidence="10" type="ORF">LCGC14_0038820</name>
</gene>
<accession>A0A0F9W910</accession>
<evidence type="ECO:0000256" key="3">
    <source>
        <dbReference type="ARBA" id="ARBA00022490"/>
    </source>
</evidence>
<dbReference type="GO" id="GO:0000917">
    <property type="term" value="P:division septum assembly"/>
    <property type="evidence" value="ECO:0007669"/>
    <property type="project" value="UniProtKB-KW"/>
</dbReference>
<keyword evidence="5" id="KW-0717">Septation</keyword>
<sequence length="107" mass="12265">MSNPQQEASTVVVKILDREYQISCPPSEQDALLKSARYLDENMRKIKARGTIHGLEKVSVMAALNITHELLQKNRQINEARHSSAQQIKYLEDKIERALHSARQIEL</sequence>
<keyword evidence="6" id="KW-0131">Cell cycle</keyword>
<keyword evidence="3" id="KW-0963">Cytoplasm</keyword>
<dbReference type="GO" id="GO:0000921">
    <property type="term" value="P:septin ring assembly"/>
    <property type="evidence" value="ECO:0007669"/>
    <property type="project" value="TreeGrafter"/>
</dbReference>
<reference evidence="10" key="1">
    <citation type="journal article" date="2015" name="Nature">
        <title>Complex archaea that bridge the gap between prokaryotes and eukaryotes.</title>
        <authorList>
            <person name="Spang A."/>
            <person name="Saw J.H."/>
            <person name="Jorgensen S.L."/>
            <person name="Zaremba-Niedzwiedzka K."/>
            <person name="Martijn J."/>
            <person name="Lind A.E."/>
            <person name="van Eijk R."/>
            <person name="Schleper C."/>
            <person name="Guy L."/>
            <person name="Ettema T.J."/>
        </authorList>
    </citation>
    <scope>NUCLEOTIDE SEQUENCE</scope>
</reference>
<protein>
    <recommendedName>
        <fullName evidence="2">Cell division protein ZapA</fullName>
    </recommendedName>
    <alternativeName>
        <fullName evidence="9">Z ring-associated protein ZapA</fullName>
    </alternativeName>
</protein>
<dbReference type="Gene3D" id="1.20.5.50">
    <property type="match status" value="1"/>
</dbReference>
<dbReference type="EMBL" id="LAZR01000008">
    <property type="protein sequence ID" value="KKO08763.1"/>
    <property type="molecule type" value="Genomic_DNA"/>
</dbReference>
<organism evidence="10">
    <name type="scientific">marine sediment metagenome</name>
    <dbReference type="NCBI Taxonomy" id="412755"/>
    <lineage>
        <taxon>unclassified sequences</taxon>
        <taxon>metagenomes</taxon>
        <taxon>ecological metagenomes</taxon>
    </lineage>
</organism>
<evidence type="ECO:0000256" key="9">
    <source>
        <dbReference type="ARBA" id="ARBA00033158"/>
    </source>
</evidence>
<evidence type="ECO:0000256" key="7">
    <source>
        <dbReference type="ARBA" id="ARBA00024910"/>
    </source>
</evidence>
<comment type="subunit">
    <text evidence="8">Homodimer. Interacts with FtsZ.</text>
</comment>
<comment type="caution">
    <text evidence="10">The sequence shown here is derived from an EMBL/GenBank/DDBJ whole genome shotgun (WGS) entry which is preliminary data.</text>
</comment>
<dbReference type="GO" id="GO:0005829">
    <property type="term" value="C:cytosol"/>
    <property type="evidence" value="ECO:0007669"/>
    <property type="project" value="TreeGrafter"/>
</dbReference>
<evidence type="ECO:0000256" key="8">
    <source>
        <dbReference type="ARBA" id="ARBA00026068"/>
    </source>
</evidence>
<dbReference type="InterPro" id="IPR036192">
    <property type="entry name" value="Cell_div_ZapA-like_sf"/>
</dbReference>
<dbReference type="PANTHER" id="PTHR34981">
    <property type="entry name" value="CELL DIVISION PROTEIN ZAPA"/>
    <property type="match status" value="1"/>
</dbReference>
<comment type="function">
    <text evidence="7">Activator of cell division through the inhibition of FtsZ GTPase activity, therefore promoting FtsZ assembly into bundles of protofilaments necessary for the formation of the division Z ring. It is recruited early at mid-cell but it is not essential for cell division.</text>
</comment>
<evidence type="ECO:0000313" key="10">
    <source>
        <dbReference type="EMBL" id="KKO08763.1"/>
    </source>
</evidence>
<evidence type="ECO:0000256" key="2">
    <source>
        <dbReference type="ARBA" id="ARBA00015195"/>
    </source>
</evidence>
<name>A0A0F9W910_9ZZZZ</name>
<dbReference type="SUPFAM" id="SSF102829">
    <property type="entry name" value="Cell division protein ZapA-like"/>
    <property type="match status" value="1"/>
</dbReference>
<keyword evidence="4" id="KW-0132">Cell division</keyword>
<dbReference type="GO" id="GO:0030428">
    <property type="term" value="C:cell septum"/>
    <property type="evidence" value="ECO:0007669"/>
    <property type="project" value="TreeGrafter"/>
</dbReference>
<dbReference type="InterPro" id="IPR007838">
    <property type="entry name" value="Cell_div_ZapA-like"/>
</dbReference>
<dbReference type="PANTHER" id="PTHR34981:SF1">
    <property type="entry name" value="CELL DIVISION PROTEIN ZAPA"/>
    <property type="match status" value="1"/>
</dbReference>
<dbReference type="Gene3D" id="3.30.160.880">
    <property type="entry name" value="Cell division protein ZapA protomer, N-terminal domain"/>
    <property type="match status" value="1"/>
</dbReference>
<dbReference type="GO" id="GO:0032153">
    <property type="term" value="C:cell division site"/>
    <property type="evidence" value="ECO:0007669"/>
    <property type="project" value="TreeGrafter"/>
</dbReference>
<evidence type="ECO:0000256" key="4">
    <source>
        <dbReference type="ARBA" id="ARBA00022618"/>
    </source>
</evidence>
<dbReference type="Pfam" id="PF05164">
    <property type="entry name" value="ZapA"/>
    <property type="match status" value="1"/>
</dbReference>